<sequence>MRFFHPALLLVLSACQIVGDPKDSGGDSDSDASTVEPDTTATGTASETTTTDGTTTEAQPTTGSTTEGLACADLDELACSATPGCRAVLGTPYEFPGCTPNLAFLGCIVQTDCAATPTIACRPDSLEIYLLDDTCIPPGLEPCTTMVTLCGEDCLGVNEAECAIDPNCTAHFGAPHVEQDMMLCADFDAPQFLACDKLQPPCPPAVVTVCPLDQPALAFDVASGCTPPGFEPCMDGPLPECP</sequence>
<organism evidence="2 3">
    <name type="scientific">Nannocystis bainbridge</name>
    <dbReference type="NCBI Taxonomy" id="2995303"/>
    <lineage>
        <taxon>Bacteria</taxon>
        <taxon>Pseudomonadati</taxon>
        <taxon>Myxococcota</taxon>
        <taxon>Polyangia</taxon>
        <taxon>Nannocystales</taxon>
        <taxon>Nannocystaceae</taxon>
        <taxon>Nannocystis</taxon>
    </lineage>
</organism>
<proteinExistence type="predicted"/>
<keyword evidence="3" id="KW-1185">Reference proteome</keyword>
<dbReference type="Proteomes" id="UP001221686">
    <property type="component" value="Unassembled WGS sequence"/>
</dbReference>
<comment type="caution">
    <text evidence="2">The sequence shown here is derived from an EMBL/GenBank/DDBJ whole genome shotgun (WGS) entry which is preliminary data.</text>
</comment>
<reference evidence="2 3" key="1">
    <citation type="submission" date="2022-11" db="EMBL/GenBank/DDBJ databases">
        <title>Minimal conservation of predation-associated metabolite biosynthetic gene clusters underscores biosynthetic potential of Myxococcota including descriptions for ten novel species: Archangium lansinium sp. nov., Myxococcus landrumus sp. nov., Nannocystis bai.</title>
        <authorList>
            <person name="Ahearne A."/>
            <person name="Stevens C."/>
            <person name="Dowd S."/>
        </authorList>
    </citation>
    <scope>NUCLEOTIDE SEQUENCE [LARGE SCALE GENOMIC DNA]</scope>
    <source>
        <strain evidence="2 3">BB15-2</strain>
    </source>
</reference>
<feature type="compositionally biased region" description="Low complexity" evidence="1">
    <location>
        <begin position="37"/>
        <end position="65"/>
    </location>
</feature>
<dbReference type="EMBL" id="JAQNDL010000001">
    <property type="protein sequence ID" value="MDC0718723.1"/>
    <property type="molecule type" value="Genomic_DNA"/>
</dbReference>
<dbReference type="RefSeq" id="WP_272087200.1">
    <property type="nucleotide sequence ID" value="NZ_JAQNDL010000001.1"/>
</dbReference>
<protein>
    <submittedName>
        <fullName evidence="2">Uncharacterized protein</fullName>
    </submittedName>
</protein>
<feature type="region of interest" description="Disordered" evidence="1">
    <location>
        <begin position="22"/>
        <end position="65"/>
    </location>
</feature>
<evidence type="ECO:0000313" key="2">
    <source>
        <dbReference type="EMBL" id="MDC0718723.1"/>
    </source>
</evidence>
<dbReference type="PROSITE" id="PS51257">
    <property type="entry name" value="PROKAR_LIPOPROTEIN"/>
    <property type="match status" value="1"/>
</dbReference>
<accession>A0ABT5DZY1</accession>
<evidence type="ECO:0000313" key="3">
    <source>
        <dbReference type="Proteomes" id="UP001221686"/>
    </source>
</evidence>
<gene>
    <name evidence="2" type="ORF">POL25_17605</name>
</gene>
<evidence type="ECO:0000256" key="1">
    <source>
        <dbReference type="SAM" id="MobiDB-lite"/>
    </source>
</evidence>
<name>A0ABT5DZY1_9BACT</name>